<proteinExistence type="predicted"/>
<evidence type="ECO:0000313" key="2">
    <source>
        <dbReference type="Proteomes" id="UP000887565"/>
    </source>
</evidence>
<evidence type="ECO:0000313" key="3">
    <source>
        <dbReference type="WBParaSite" id="nRc.2.0.1.t09635-RA"/>
    </source>
</evidence>
<feature type="transmembrane region" description="Helical" evidence="1">
    <location>
        <begin position="214"/>
        <end position="236"/>
    </location>
</feature>
<name>A0A915I8I4_ROMCU</name>
<sequence length="268" mass="29497">MEFLVLNRFLHMKYLNKVVEESRMNCVHFWVGSFAVDAEKSDMSSTSGGMSTALCPAVRYCAGQQGAFKVKIPCFSNNSKSIVGGVICLQMVDRNKNPLGKKHSTTVTIAAKGSGANLTLDYKTRHAENVALNVTDLVDDQDYVSPKVGQEFDANNSNGVMNQKENSAIVNNETIQELDDTVANITILQVSTKNWLVKERIVEQGKSRDSSEKGLLLVTCLLIAGLIVFASLTIIARSLLKVRKIREYKVTARFCKSEGQAREVIVGQ</sequence>
<accession>A0A915I8I4</accession>
<dbReference type="WBParaSite" id="nRc.2.0.1.t09635-RA">
    <property type="protein sequence ID" value="nRc.2.0.1.t09635-RA"/>
    <property type="gene ID" value="nRc.2.0.1.g09635"/>
</dbReference>
<protein>
    <submittedName>
        <fullName evidence="3">Uncharacterized protein</fullName>
    </submittedName>
</protein>
<keyword evidence="1" id="KW-0812">Transmembrane</keyword>
<keyword evidence="1" id="KW-1133">Transmembrane helix</keyword>
<keyword evidence="2" id="KW-1185">Reference proteome</keyword>
<organism evidence="2 3">
    <name type="scientific">Romanomermis culicivorax</name>
    <name type="common">Nematode worm</name>
    <dbReference type="NCBI Taxonomy" id="13658"/>
    <lineage>
        <taxon>Eukaryota</taxon>
        <taxon>Metazoa</taxon>
        <taxon>Ecdysozoa</taxon>
        <taxon>Nematoda</taxon>
        <taxon>Enoplea</taxon>
        <taxon>Dorylaimia</taxon>
        <taxon>Mermithida</taxon>
        <taxon>Mermithoidea</taxon>
        <taxon>Mermithidae</taxon>
        <taxon>Romanomermis</taxon>
    </lineage>
</organism>
<keyword evidence="1" id="KW-0472">Membrane</keyword>
<dbReference type="Proteomes" id="UP000887565">
    <property type="component" value="Unplaced"/>
</dbReference>
<dbReference type="AlphaFoldDB" id="A0A915I8I4"/>
<evidence type="ECO:0000256" key="1">
    <source>
        <dbReference type="SAM" id="Phobius"/>
    </source>
</evidence>
<reference evidence="3" key="1">
    <citation type="submission" date="2022-11" db="UniProtKB">
        <authorList>
            <consortium name="WormBaseParasite"/>
        </authorList>
    </citation>
    <scope>IDENTIFICATION</scope>
</reference>